<dbReference type="Proteomes" id="UP000000268">
    <property type="component" value="Chromosome"/>
</dbReference>
<sequence length="72" mass="8035">MGDSLQQFEIFIPNDARVGHQPVLGNWLHQTLASWIGYGLLLPSPIKTFRGLLKPFFPGKQPADFVAKVSRS</sequence>
<evidence type="ECO:0000313" key="2">
    <source>
        <dbReference type="Proteomes" id="UP000000268"/>
    </source>
</evidence>
<dbReference type="HOGENOM" id="CLU_2713075_0_0_3"/>
<gene>
    <name evidence="1" type="ordered locus">AM1_0577</name>
</gene>
<keyword evidence="2" id="KW-1185">Reference proteome</keyword>
<dbReference type="AlphaFoldDB" id="B0CD36"/>
<evidence type="ECO:0000313" key="1">
    <source>
        <dbReference type="EMBL" id="ABW25627.1"/>
    </source>
</evidence>
<dbReference type="STRING" id="329726.AM1_0577"/>
<name>B0CD36_ACAM1</name>
<reference evidence="1 2" key="1">
    <citation type="journal article" date="2008" name="Proc. Natl. Acad. Sci. U.S.A.">
        <title>Niche adaptation and genome expansion in the chlorophyll d-producing cyanobacterium Acaryochloris marina.</title>
        <authorList>
            <person name="Swingley W.D."/>
            <person name="Chen M."/>
            <person name="Cheung P.C."/>
            <person name="Conrad A.L."/>
            <person name="Dejesa L.C."/>
            <person name="Hao J."/>
            <person name="Honchak B.M."/>
            <person name="Karbach L.E."/>
            <person name="Kurdoglu A."/>
            <person name="Lahiri S."/>
            <person name="Mastrian S.D."/>
            <person name="Miyashita H."/>
            <person name="Page L."/>
            <person name="Ramakrishna P."/>
            <person name="Satoh S."/>
            <person name="Sattley W.M."/>
            <person name="Shimada Y."/>
            <person name="Taylor H.L."/>
            <person name="Tomo T."/>
            <person name="Tsuchiya T."/>
            <person name="Wang Z.T."/>
            <person name="Raymond J."/>
            <person name="Mimuro M."/>
            <person name="Blankenship R.E."/>
            <person name="Touchman J.W."/>
        </authorList>
    </citation>
    <scope>NUCLEOTIDE SEQUENCE [LARGE SCALE GENOMIC DNA]</scope>
    <source>
        <strain evidence="2">MBIC 11017</strain>
    </source>
</reference>
<organism evidence="1 2">
    <name type="scientific">Acaryochloris marina (strain MBIC 11017)</name>
    <dbReference type="NCBI Taxonomy" id="329726"/>
    <lineage>
        <taxon>Bacteria</taxon>
        <taxon>Bacillati</taxon>
        <taxon>Cyanobacteriota</taxon>
        <taxon>Cyanophyceae</taxon>
        <taxon>Acaryochloridales</taxon>
        <taxon>Acaryochloridaceae</taxon>
        <taxon>Acaryochloris</taxon>
    </lineage>
</organism>
<dbReference type="KEGG" id="amr:AM1_0577"/>
<dbReference type="EMBL" id="CP000828">
    <property type="protein sequence ID" value="ABW25627.1"/>
    <property type="molecule type" value="Genomic_DNA"/>
</dbReference>
<proteinExistence type="predicted"/>
<protein>
    <submittedName>
        <fullName evidence="1">Uncharacterized protein</fullName>
    </submittedName>
</protein>
<accession>B0CD36</accession>